<dbReference type="VEuPathDB" id="HostDB:ENSMMUG00000057199"/>
<reference evidence="2" key="3">
    <citation type="submission" date="2025-08" db="UniProtKB">
        <authorList>
            <consortium name="Ensembl"/>
        </authorList>
    </citation>
    <scope>IDENTIFICATION</scope>
    <source>
        <strain evidence="2">17573</strain>
    </source>
</reference>
<feature type="transmembrane region" description="Helical" evidence="1">
    <location>
        <begin position="21"/>
        <end position="49"/>
    </location>
</feature>
<dbReference type="Ensembl" id="ENSMMUT00000088468.1">
    <property type="protein sequence ID" value="ENSMMUP00000080464.1"/>
    <property type="gene ID" value="ENSMMUG00000057199.1"/>
</dbReference>
<evidence type="ECO:0000313" key="3">
    <source>
        <dbReference type="Proteomes" id="UP000006718"/>
    </source>
</evidence>
<name>A0A5F8ASS6_MACMU</name>
<accession>A0A5F8ASS6</accession>
<reference evidence="2" key="2">
    <citation type="submission" date="2019-01" db="EMBL/GenBank/DDBJ databases">
        <authorList>
            <person name="Graves T."/>
            <person name="Eichler E.E."/>
            <person name="Wilson R.K."/>
        </authorList>
    </citation>
    <scope>NUCLEOTIDE SEQUENCE [LARGE SCALE GENOMIC DNA]</scope>
    <source>
        <strain evidence="2">17573</strain>
    </source>
</reference>
<organism evidence="2 3">
    <name type="scientific">Macaca mulatta</name>
    <name type="common">Rhesus macaque</name>
    <dbReference type="NCBI Taxonomy" id="9544"/>
    <lineage>
        <taxon>Eukaryota</taxon>
        <taxon>Metazoa</taxon>
        <taxon>Chordata</taxon>
        <taxon>Craniata</taxon>
        <taxon>Vertebrata</taxon>
        <taxon>Euteleostomi</taxon>
        <taxon>Mammalia</taxon>
        <taxon>Eutheria</taxon>
        <taxon>Euarchontoglires</taxon>
        <taxon>Primates</taxon>
        <taxon>Haplorrhini</taxon>
        <taxon>Catarrhini</taxon>
        <taxon>Cercopithecidae</taxon>
        <taxon>Cercopithecinae</taxon>
        <taxon>Macaca</taxon>
    </lineage>
</organism>
<evidence type="ECO:0000256" key="1">
    <source>
        <dbReference type="SAM" id="Phobius"/>
    </source>
</evidence>
<keyword evidence="1" id="KW-0472">Membrane</keyword>
<reference evidence="3" key="1">
    <citation type="journal article" date="2007" name="Science">
        <title>Evolutionary and biomedical insights from the rhesus macaque genome.</title>
        <authorList>
            <person name="Gibbs R.A."/>
            <person name="Rogers J."/>
            <person name="Katze M.G."/>
            <person name="Bumgarner R."/>
            <person name="Weinstock G.M."/>
            <person name="Mardis E.R."/>
            <person name="Remington K.A."/>
            <person name="Strausberg R.L."/>
            <person name="Venter J.C."/>
            <person name="Wilson R.K."/>
            <person name="Batzer M.A."/>
            <person name="Bustamante C.D."/>
            <person name="Eichler E.E."/>
            <person name="Hahn M.W."/>
            <person name="Hardison R.C."/>
            <person name="Makova K.D."/>
            <person name="Miller W."/>
            <person name="Milosavljevic A."/>
            <person name="Palermo R.E."/>
            <person name="Siepel A."/>
            <person name="Sikela J.M."/>
            <person name="Attaway T."/>
            <person name="Bell S."/>
            <person name="Bernard K.E."/>
            <person name="Buhay C.J."/>
            <person name="Chandrabose M.N."/>
            <person name="Dao M."/>
            <person name="Davis C."/>
            <person name="Delehaunty K.D."/>
            <person name="Ding Y."/>
            <person name="Dinh H.H."/>
            <person name="Dugan-Rocha S."/>
            <person name="Fulton L.A."/>
            <person name="Gabisi R.A."/>
            <person name="Garner T.T."/>
            <person name="Godfrey J."/>
            <person name="Hawes A.C."/>
            <person name="Hernandez J."/>
            <person name="Hines S."/>
            <person name="Holder M."/>
            <person name="Hume J."/>
            <person name="Jhangiani S.N."/>
            <person name="Joshi V."/>
            <person name="Khan Z.M."/>
            <person name="Kirkness E.F."/>
            <person name="Cree A."/>
            <person name="Fowler R.G."/>
            <person name="Lee S."/>
            <person name="Lewis L.R."/>
            <person name="Li Z."/>
            <person name="Liu Y.-S."/>
            <person name="Moore S.M."/>
            <person name="Muzny D."/>
            <person name="Nazareth L.V."/>
            <person name="Ngo D.N."/>
            <person name="Okwuonu G.O."/>
            <person name="Pai G."/>
            <person name="Parker D."/>
            <person name="Paul H.A."/>
            <person name="Pfannkoch C."/>
            <person name="Pohl C.S."/>
            <person name="Rogers Y.-H.C."/>
            <person name="Ruiz S.J."/>
            <person name="Sabo A."/>
            <person name="Santibanez J."/>
            <person name="Schneider B.W."/>
            <person name="Smith S.M."/>
            <person name="Sodergren E."/>
            <person name="Svatek A.F."/>
            <person name="Utterback T.R."/>
            <person name="Vattathil S."/>
            <person name="Warren W."/>
            <person name="White C.S."/>
            <person name="Chinwalla A.T."/>
            <person name="Feng Y."/>
            <person name="Halpern A.L."/>
            <person name="Hillier L.W."/>
            <person name="Huang X."/>
            <person name="Minx P."/>
            <person name="Nelson J.O."/>
            <person name="Pepin K.H."/>
            <person name="Qin X."/>
            <person name="Sutton G.G."/>
            <person name="Venter E."/>
            <person name="Walenz B.P."/>
            <person name="Wallis J.W."/>
            <person name="Worley K.C."/>
            <person name="Yang S.-P."/>
            <person name="Jones S.M."/>
            <person name="Marra M.A."/>
            <person name="Rocchi M."/>
            <person name="Schein J.E."/>
            <person name="Baertsch R."/>
            <person name="Clarke L."/>
            <person name="Csuros M."/>
            <person name="Glasscock J."/>
            <person name="Harris R.A."/>
            <person name="Havlak P."/>
            <person name="Jackson A.R."/>
            <person name="Jiang H."/>
            <person name="Liu Y."/>
            <person name="Messina D.N."/>
            <person name="Shen Y."/>
            <person name="Song H.X.-Z."/>
            <person name="Wylie T."/>
            <person name="Zhang L."/>
            <person name="Birney E."/>
            <person name="Han K."/>
            <person name="Konkel M.K."/>
            <person name="Lee J."/>
            <person name="Smit A.F.A."/>
            <person name="Ullmer B."/>
            <person name="Wang H."/>
            <person name="Xing J."/>
            <person name="Burhans R."/>
            <person name="Cheng Z."/>
            <person name="Karro J.E."/>
            <person name="Ma J."/>
            <person name="Raney B."/>
            <person name="She X."/>
            <person name="Cox M.J."/>
            <person name="Demuth J.P."/>
            <person name="Dumas L.J."/>
            <person name="Han S.-G."/>
            <person name="Hopkins J."/>
            <person name="Karimpour-Fard A."/>
            <person name="Kim Y.H."/>
            <person name="Pollack J.R."/>
            <person name="Vinar T."/>
            <person name="Addo-Quaye C."/>
            <person name="Degenhardt J."/>
            <person name="Denby A."/>
            <person name="Hubisz M.J."/>
            <person name="Indap A."/>
            <person name="Kosiol C."/>
            <person name="Lahn B.T."/>
            <person name="Lawson H.A."/>
            <person name="Marklein A."/>
            <person name="Nielsen R."/>
            <person name="Vallender E.J."/>
            <person name="Clark A.G."/>
            <person name="Ferguson B."/>
            <person name="Hernandez R.D."/>
            <person name="Hirani K."/>
            <person name="Kehrer-Sawatzki H."/>
            <person name="Kolb J."/>
            <person name="Patil S."/>
            <person name="Pu L.-L."/>
            <person name="Ren Y."/>
            <person name="Smith D.G."/>
            <person name="Wheeler D.A."/>
            <person name="Schenck I."/>
            <person name="Ball E.V."/>
            <person name="Chen R."/>
            <person name="Cooper D.N."/>
            <person name="Giardine B."/>
            <person name="Hsu F."/>
            <person name="Kent W.J."/>
            <person name="Lesk A."/>
            <person name="Nelson D.L."/>
            <person name="O'brien W.E."/>
            <person name="Pruefer K."/>
            <person name="Stenson P.D."/>
            <person name="Wallace J.C."/>
            <person name="Ke H."/>
            <person name="Liu X.-M."/>
            <person name="Wang P."/>
            <person name="Xiang A.P."/>
            <person name="Yang F."/>
            <person name="Barber G.P."/>
            <person name="Haussler D."/>
            <person name="Karolchik D."/>
            <person name="Kern A.D."/>
            <person name="Kuhn R.M."/>
            <person name="Smith K.E."/>
            <person name="Zwieg A.S."/>
        </authorList>
    </citation>
    <scope>NUCLEOTIDE SEQUENCE [LARGE SCALE GENOMIC DNA]</scope>
    <source>
        <strain evidence="3">17573</strain>
    </source>
</reference>
<dbReference type="InParanoid" id="A0A5F8ASS6"/>
<dbReference type="GeneTree" id="ENSGT01120000271815"/>
<evidence type="ECO:0000313" key="2">
    <source>
        <dbReference type="Ensembl" id="ENSMMUP00000080464.1"/>
    </source>
</evidence>
<dbReference type="AlphaFoldDB" id="A0A5F8ASS6"/>
<keyword evidence="1" id="KW-0812">Transmembrane</keyword>
<dbReference type="PANTHER" id="PTHR12138:SF155">
    <property type="entry name" value="DOWN SYNDROME CRITICAL REGION PROTEIN 8"/>
    <property type="match status" value="1"/>
</dbReference>
<dbReference type="PANTHER" id="PTHR12138">
    <property type="entry name" value="PRIMATE-EXPANDED PROTEIN FAMILY"/>
    <property type="match status" value="1"/>
</dbReference>
<proteinExistence type="predicted"/>
<keyword evidence="3" id="KW-1185">Reference proteome</keyword>
<keyword evidence="1" id="KW-1133">Transmembrane helix</keyword>
<dbReference type="PRINTS" id="PR02045">
    <property type="entry name" value="F138DOMAIN"/>
</dbReference>
<reference evidence="2" key="4">
    <citation type="submission" date="2025-09" db="UniProtKB">
        <authorList>
            <consortium name="Ensembl"/>
        </authorList>
    </citation>
    <scope>IDENTIFICATION</scope>
    <source>
        <strain evidence="2">17573</strain>
    </source>
</reference>
<protein>
    <submittedName>
        <fullName evidence="2">Uncharacterized protein</fullName>
    </submittedName>
</protein>
<dbReference type="Proteomes" id="UP000006718">
    <property type="component" value="Chromosome 9"/>
</dbReference>
<sequence>MSHFKIQIESLWQPCKFIGTIFANIVSLCHILIILAISQTLLLLLLLLLETESRSVAQAGVQWLNLSSQQSLSPGFASASRVVGITGVSHHVWLIIVFLVETGFHHVGQAGLELLASSDPPTLASQSTRITGMSHHAQPNVCVPCLSPSPQAFLFSETQQY</sequence>